<feature type="compositionally biased region" description="Basic and acidic residues" evidence="2">
    <location>
        <begin position="805"/>
        <end position="815"/>
    </location>
</feature>
<dbReference type="SUPFAM" id="SSF48371">
    <property type="entry name" value="ARM repeat"/>
    <property type="match status" value="1"/>
</dbReference>
<dbReference type="InterPro" id="IPR042201">
    <property type="entry name" value="FH2_Formin_sf"/>
</dbReference>
<dbReference type="GO" id="GO:0005829">
    <property type="term" value="C:cytosol"/>
    <property type="evidence" value="ECO:0007669"/>
    <property type="project" value="TreeGrafter"/>
</dbReference>
<feature type="region of interest" description="Disordered" evidence="2">
    <location>
        <begin position="372"/>
        <end position="439"/>
    </location>
</feature>
<dbReference type="GO" id="GO:0030866">
    <property type="term" value="P:cortical actin cytoskeleton organization"/>
    <property type="evidence" value="ECO:0007669"/>
    <property type="project" value="TreeGrafter"/>
</dbReference>
<dbReference type="InterPro" id="IPR016024">
    <property type="entry name" value="ARM-type_fold"/>
</dbReference>
<dbReference type="SMART" id="SM01139">
    <property type="entry name" value="Drf_FH3"/>
    <property type="match status" value="1"/>
</dbReference>
<dbReference type="Proteomes" id="UP000694621">
    <property type="component" value="Unplaced"/>
</dbReference>
<protein>
    <submittedName>
        <fullName evidence="5">Formin-like 1a</fullName>
    </submittedName>
</protein>
<feature type="compositionally biased region" description="Pro residues" evidence="2">
    <location>
        <begin position="397"/>
        <end position="434"/>
    </location>
</feature>
<evidence type="ECO:0000256" key="2">
    <source>
        <dbReference type="SAM" id="MobiDB-lite"/>
    </source>
</evidence>
<dbReference type="PROSITE" id="PS51232">
    <property type="entry name" value="GBD_FH3"/>
    <property type="match status" value="1"/>
</dbReference>
<dbReference type="InterPro" id="IPR010473">
    <property type="entry name" value="GTPase-bd"/>
</dbReference>
<dbReference type="GO" id="GO:0051015">
    <property type="term" value="F:actin filament binding"/>
    <property type="evidence" value="ECO:0007669"/>
    <property type="project" value="TreeGrafter"/>
</dbReference>
<dbReference type="PROSITE" id="PS51444">
    <property type="entry name" value="FH2"/>
    <property type="match status" value="1"/>
</dbReference>
<dbReference type="SUPFAM" id="SSF101447">
    <property type="entry name" value="Formin homology 2 domain (FH2 domain)"/>
    <property type="match status" value="1"/>
</dbReference>
<dbReference type="Pfam" id="PF06371">
    <property type="entry name" value="Drf_GBD"/>
    <property type="match status" value="1"/>
</dbReference>
<dbReference type="GO" id="GO:0008360">
    <property type="term" value="P:regulation of cell shape"/>
    <property type="evidence" value="ECO:0007669"/>
    <property type="project" value="TreeGrafter"/>
</dbReference>
<feature type="compositionally biased region" description="Pro residues" evidence="2">
    <location>
        <begin position="374"/>
        <end position="387"/>
    </location>
</feature>
<dbReference type="PANTHER" id="PTHR45857">
    <property type="entry name" value="FORMIN-LIKE PROTEIN"/>
    <property type="match status" value="1"/>
</dbReference>
<dbReference type="InterPro" id="IPR043592">
    <property type="entry name" value="FMNL_animal"/>
</dbReference>
<dbReference type="GO" id="GO:0016477">
    <property type="term" value="P:cell migration"/>
    <property type="evidence" value="ECO:0007669"/>
    <property type="project" value="TreeGrafter"/>
</dbReference>
<evidence type="ECO:0000313" key="5">
    <source>
        <dbReference type="Ensembl" id="ENSAMXP00005010921.1"/>
    </source>
</evidence>
<dbReference type="SMART" id="SM01140">
    <property type="entry name" value="Drf_GBD"/>
    <property type="match status" value="1"/>
</dbReference>
<feature type="region of interest" description="Disordered" evidence="2">
    <location>
        <begin position="805"/>
        <end position="846"/>
    </location>
</feature>
<dbReference type="InterPro" id="IPR010472">
    <property type="entry name" value="FH3_dom"/>
</dbReference>
<feature type="compositionally biased region" description="Basic residues" evidence="2">
    <location>
        <begin position="836"/>
        <end position="846"/>
    </location>
</feature>
<dbReference type="InterPro" id="IPR011989">
    <property type="entry name" value="ARM-like"/>
</dbReference>
<dbReference type="AlphaFoldDB" id="A0A8B9HJU4"/>
<dbReference type="FunFam" id="1.20.58.2220:FF:000001">
    <property type="entry name" value="Formin-like 1, isoform CRA_c"/>
    <property type="match status" value="1"/>
</dbReference>
<proteinExistence type="inferred from homology"/>
<dbReference type="GO" id="GO:0031267">
    <property type="term" value="F:small GTPase binding"/>
    <property type="evidence" value="ECO:0007669"/>
    <property type="project" value="InterPro"/>
</dbReference>
<dbReference type="Pfam" id="PF02181">
    <property type="entry name" value="FH2"/>
    <property type="match status" value="1"/>
</dbReference>
<name>A0A8B9HJU4_ASTMX</name>
<organism evidence="5 6">
    <name type="scientific">Astyanax mexicanus</name>
    <name type="common">Blind cave fish</name>
    <name type="synonym">Astyanax fasciatus mexicanus</name>
    <dbReference type="NCBI Taxonomy" id="7994"/>
    <lineage>
        <taxon>Eukaryota</taxon>
        <taxon>Metazoa</taxon>
        <taxon>Chordata</taxon>
        <taxon>Craniata</taxon>
        <taxon>Vertebrata</taxon>
        <taxon>Euteleostomi</taxon>
        <taxon>Actinopterygii</taxon>
        <taxon>Neopterygii</taxon>
        <taxon>Teleostei</taxon>
        <taxon>Ostariophysi</taxon>
        <taxon>Characiformes</taxon>
        <taxon>Characoidei</taxon>
        <taxon>Acestrorhamphidae</taxon>
        <taxon>Acestrorhamphinae</taxon>
        <taxon>Astyanax</taxon>
    </lineage>
</organism>
<dbReference type="Pfam" id="PF06367">
    <property type="entry name" value="Drf_FH3"/>
    <property type="match status" value="1"/>
</dbReference>
<dbReference type="PANTHER" id="PTHR45857:SF2">
    <property type="entry name" value="FORMIN-LIKE PROTEIN 1"/>
    <property type="match status" value="1"/>
</dbReference>
<feature type="domain" description="GBD/FH3" evidence="3">
    <location>
        <begin position="1"/>
        <end position="430"/>
    </location>
</feature>
<feature type="domain" description="FH2" evidence="4">
    <location>
        <begin position="437"/>
        <end position="827"/>
    </location>
</feature>
<reference evidence="5" key="1">
    <citation type="submission" date="2025-08" db="UniProtKB">
        <authorList>
            <consortium name="Ensembl"/>
        </authorList>
    </citation>
    <scope>IDENTIFICATION</scope>
</reference>
<evidence type="ECO:0000313" key="6">
    <source>
        <dbReference type="Proteomes" id="UP000694621"/>
    </source>
</evidence>
<evidence type="ECO:0000259" key="4">
    <source>
        <dbReference type="PROSITE" id="PS51444"/>
    </source>
</evidence>
<dbReference type="Gene3D" id="1.25.10.10">
    <property type="entry name" value="Leucine-rich Repeat Variant"/>
    <property type="match status" value="1"/>
</dbReference>
<dbReference type="Gene3D" id="1.20.58.2220">
    <property type="entry name" value="Formin, FH2 domain"/>
    <property type="match status" value="1"/>
</dbReference>
<dbReference type="Ensembl" id="ENSAMXT00005012141.1">
    <property type="protein sequence ID" value="ENSAMXP00005010921.1"/>
    <property type="gene ID" value="ENSAMXG00005003376.1"/>
</dbReference>
<evidence type="ECO:0000259" key="3">
    <source>
        <dbReference type="PROSITE" id="PS51232"/>
    </source>
</evidence>
<sequence length="846" mass="95106">LNHIESVNIGEQKHHTMNLPPDKMMLLNQYDNEKKWELVCDQERFQVKNPPSAYLNKIRSFYQDQGGVTRRVSGFSFYTTLSVIPSYLSFPLWAQEFLNEENQGLDVLVEYLSYAQSDVESVENGGSVTDNRRLSERSVEDLTKHTNHSPTHGMTRAARALTVRKTMRNARLAGQRDDVHVCIMCLRAIMNYQSGFNLVMSHPRCVNEITLSLNNRNPRTKALVLELLAAVCLVRGGHDIIISAFDNFKEVSSEKNRFEKLMDYFSSDDSNIDFMVACMQFINIVVHSVENMNFRVHLQYEFTHLGLDQYLETLKLTESDNLKVQIQAYLDNVIDVGALLEEAENKGGVLDHVEELQDLNAQVKYTQLLAAAPAPAPPPPPPPPPLPGSTEPCGVSVPPPPPPPPPPPGSDVPLPPPPPPPPGGGPPPPPPPPGAKTRKPIQTKFRMPQLNWQALKPNQVEGTVFNELNDEHLFEELNMDLFAENFKTKAQGPPADLSKLKVKAQKAPTKVSLLEANKAKNLAITLRKACMSPDKICTAIETYDQQALSLDFLELLERFIPSDYEMKLLQNYEKEGRSLEDLAEEDRFMISFGKIKRLSQRINTLTFMGNFSDTIKRLQPQLDSIIAASISLKSSTKLKKILEVILAFGNYMNSSKRGAAYGFRLQSLDLLLETKSTDRSQTLLNFIVSMVQEKYPDLASFHSELRFVDKAALVSLDSVLQDVRALERGMEGTKKEFLVQDDIPALKQFVKANSDVLDSLVKDSKTAQEAYISVVEYFGENPKTTQPSMFFPIFGRFVKAYKKAEQENEQRKKQEAAAAEEQSTPSPKKKDATPQKVRHVCCHSFL</sequence>
<evidence type="ECO:0000256" key="1">
    <source>
        <dbReference type="ARBA" id="ARBA00023449"/>
    </source>
</evidence>
<dbReference type="InterPro" id="IPR015425">
    <property type="entry name" value="FH2_Formin"/>
</dbReference>
<dbReference type="InterPro" id="IPR014768">
    <property type="entry name" value="GBD/FH3_dom"/>
</dbReference>
<comment type="similarity">
    <text evidence="1">Belongs to the formin homology family.</text>
</comment>
<accession>A0A8B9HJU4</accession>
<dbReference type="SMART" id="SM00498">
    <property type="entry name" value="FH2"/>
    <property type="match status" value="1"/>
</dbReference>